<keyword evidence="1" id="KW-0479">Metal-binding</keyword>
<dbReference type="GO" id="GO:0046872">
    <property type="term" value="F:metal ion binding"/>
    <property type="evidence" value="ECO:0007669"/>
    <property type="project" value="UniProtKB-KW"/>
</dbReference>
<dbReference type="PANTHER" id="PTHR42988:SF2">
    <property type="entry name" value="CYCLIC NUCLEOTIDE PHOSPHODIESTERASE CBUA0032-RELATED"/>
    <property type="match status" value="1"/>
</dbReference>
<keyword evidence="7" id="KW-1185">Reference proteome</keyword>
<dbReference type="RefSeq" id="WP_186871160.1">
    <property type="nucleotide sequence ID" value="NZ_JACOOL010000016.1"/>
</dbReference>
<dbReference type="EMBL" id="JACOOL010000016">
    <property type="protein sequence ID" value="MBC5638453.1"/>
    <property type="molecule type" value="Genomic_DNA"/>
</dbReference>
<organism evidence="6 7">
    <name type="scientific">Ornithinibacillus hominis</name>
    <dbReference type="NCBI Taxonomy" id="2763055"/>
    <lineage>
        <taxon>Bacteria</taxon>
        <taxon>Bacillati</taxon>
        <taxon>Bacillota</taxon>
        <taxon>Bacilli</taxon>
        <taxon>Bacillales</taxon>
        <taxon>Bacillaceae</taxon>
        <taxon>Ornithinibacillus</taxon>
    </lineage>
</organism>
<comment type="similarity">
    <text evidence="4">Belongs to the cyclic nucleotide phosphodiesterase class-III family.</text>
</comment>
<dbReference type="InterPro" id="IPR050884">
    <property type="entry name" value="CNP_phosphodiesterase-III"/>
</dbReference>
<keyword evidence="2" id="KW-0378">Hydrolase</keyword>
<dbReference type="InterPro" id="IPR004843">
    <property type="entry name" value="Calcineurin-like_PHP"/>
</dbReference>
<dbReference type="PANTHER" id="PTHR42988">
    <property type="entry name" value="PHOSPHOHYDROLASE"/>
    <property type="match status" value="1"/>
</dbReference>
<dbReference type="InterPro" id="IPR029052">
    <property type="entry name" value="Metallo-depent_PP-like"/>
</dbReference>
<evidence type="ECO:0000256" key="3">
    <source>
        <dbReference type="ARBA" id="ARBA00023004"/>
    </source>
</evidence>
<gene>
    <name evidence="6" type="ORF">H8S33_16880</name>
</gene>
<evidence type="ECO:0000256" key="1">
    <source>
        <dbReference type="ARBA" id="ARBA00022723"/>
    </source>
</evidence>
<dbReference type="Pfam" id="PF00149">
    <property type="entry name" value="Metallophos"/>
    <property type="match status" value="1"/>
</dbReference>
<sequence length="270" mass="31144">MNILHISDIHFRKKYEQSNDGYKGMLLEMSNPLTLLEKCLQEVMDKTPIDLMIISGDLTEDGTVEDYRFLKNYIKSLVGNIKIIVTLGNHDIKENFRVGWLNEVPSNMSYNVIEEFDDFYVLSFDNSVHKNHKGHVSESQFAWLESAFERIGDKPILFVTHHHLLNNQNTIPCLPESDKLLQLLRKQHIICIMTGHTHHQYTGKVAGTRYNTVAGMSFCGEDEGNGIVRFEESYGYNLYRMDGGKIKRKTSEVFFPEKLLKVVNMAKADY</sequence>
<comment type="caution">
    <text evidence="6">The sequence shown here is derived from an EMBL/GenBank/DDBJ whole genome shotgun (WGS) entry which is preliminary data.</text>
</comment>
<feature type="domain" description="Calcineurin-like phosphoesterase" evidence="5">
    <location>
        <begin position="1"/>
        <end position="199"/>
    </location>
</feature>
<dbReference type="GO" id="GO:0016787">
    <property type="term" value="F:hydrolase activity"/>
    <property type="evidence" value="ECO:0007669"/>
    <property type="project" value="UniProtKB-KW"/>
</dbReference>
<accession>A0A923RKT3</accession>
<reference evidence="6" key="1">
    <citation type="submission" date="2020-08" db="EMBL/GenBank/DDBJ databases">
        <title>Genome public.</title>
        <authorList>
            <person name="Liu C."/>
            <person name="Sun Q."/>
        </authorList>
    </citation>
    <scope>NUCLEOTIDE SEQUENCE</scope>
    <source>
        <strain evidence="6">BX22</strain>
    </source>
</reference>
<dbReference type="Gene3D" id="3.60.21.10">
    <property type="match status" value="1"/>
</dbReference>
<keyword evidence="3" id="KW-0408">Iron</keyword>
<name>A0A923RKT3_9BACI</name>
<evidence type="ECO:0000313" key="7">
    <source>
        <dbReference type="Proteomes" id="UP000637359"/>
    </source>
</evidence>
<dbReference type="AlphaFoldDB" id="A0A923RKT3"/>
<dbReference type="Proteomes" id="UP000637359">
    <property type="component" value="Unassembled WGS sequence"/>
</dbReference>
<protein>
    <submittedName>
        <fullName evidence="6">Metallophosphoesterase</fullName>
    </submittedName>
</protein>
<dbReference type="SUPFAM" id="SSF56300">
    <property type="entry name" value="Metallo-dependent phosphatases"/>
    <property type="match status" value="1"/>
</dbReference>
<evidence type="ECO:0000313" key="6">
    <source>
        <dbReference type="EMBL" id="MBC5638453.1"/>
    </source>
</evidence>
<evidence type="ECO:0000256" key="2">
    <source>
        <dbReference type="ARBA" id="ARBA00022801"/>
    </source>
</evidence>
<evidence type="ECO:0000256" key="4">
    <source>
        <dbReference type="ARBA" id="ARBA00025742"/>
    </source>
</evidence>
<proteinExistence type="inferred from homology"/>
<evidence type="ECO:0000259" key="5">
    <source>
        <dbReference type="Pfam" id="PF00149"/>
    </source>
</evidence>